<dbReference type="PANTHER" id="PTHR34947">
    <property type="entry name" value="TRANSMEMBRANE PROTEIN"/>
    <property type="match status" value="1"/>
</dbReference>
<dbReference type="Proteomes" id="UP001367508">
    <property type="component" value="Unassembled WGS sequence"/>
</dbReference>
<evidence type="ECO:0000313" key="2">
    <source>
        <dbReference type="Proteomes" id="UP001367508"/>
    </source>
</evidence>
<gene>
    <name evidence="1" type="ORF">VNO77_20283</name>
</gene>
<keyword evidence="2" id="KW-1185">Reference proteome</keyword>
<evidence type="ECO:0000313" key="1">
    <source>
        <dbReference type="EMBL" id="KAK7339605.1"/>
    </source>
</evidence>
<sequence>MLVVEIREPEEQNSEAEHAIEIKYFGEEEENIENIVLEDKKLAIDEFLIGERIQEEEVVEEPNWVLSTEELNKKFDNFIRRMKEDLRNIAERQLLMVEFDYKQL</sequence>
<dbReference type="EMBL" id="JAYMYQ010000004">
    <property type="protein sequence ID" value="KAK7339605.1"/>
    <property type="molecule type" value="Genomic_DNA"/>
</dbReference>
<organism evidence="1 2">
    <name type="scientific">Canavalia gladiata</name>
    <name type="common">Sword bean</name>
    <name type="synonym">Dolichos gladiatus</name>
    <dbReference type="NCBI Taxonomy" id="3824"/>
    <lineage>
        <taxon>Eukaryota</taxon>
        <taxon>Viridiplantae</taxon>
        <taxon>Streptophyta</taxon>
        <taxon>Embryophyta</taxon>
        <taxon>Tracheophyta</taxon>
        <taxon>Spermatophyta</taxon>
        <taxon>Magnoliopsida</taxon>
        <taxon>eudicotyledons</taxon>
        <taxon>Gunneridae</taxon>
        <taxon>Pentapetalae</taxon>
        <taxon>rosids</taxon>
        <taxon>fabids</taxon>
        <taxon>Fabales</taxon>
        <taxon>Fabaceae</taxon>
        <taxon>Papilionoideae</taxon>
        <taxon>50 kb inversion clade</taxon>
        <taxon>NPAAA clade</taxon>
        <taxon>indigoferoid/millettioid clade</taxon>
        <taxon>Phaseoleae</taxon>
        <taxon>Canavalia</taxon>
    </lineage>
</organism>
<reference evidence="1 2" key="1">
    <citation type="submission" date="2024-01" db="EMBL/GenBank/DDBJ databases">
        <title>The genomes of 5 underutilized Papilionoideae crops provide insights into root nodulation and disease resistanc.</title>
        <authorList>
            <person name="Jiang F."/>
        </authorList>
    </citation>
    <scope>NUCLEOTIDE SEQUENCE [LARGE SCALE GENOMIC DNA]</scope>
    <source>
        <strain evidence="1">LVBAO_FW01</strain>
        <tissue evidence="1">Leaves</tissue>
    </source>
</reference>
<accession>A0AAN9QJ80</accession>
<dbReference type="AlphaFoldDB" id="A0AAN9QJ80"/>
<dbReference type="PANTHER" id="PTHR34947:SF2">
    <property type="entry name" value="TRANSMEMBRANE PROTEIN"/>
    <property type="match status" value="1"/>
</dbReference>
<comment type="caution">
    <text evidence="1">The sequence shown here is derived from an EMBL/GenBank/DDBJ whole genome shotgun (WGS) entry which is preliminary data.</text>
</comment>
<proteinExistence type="predicted"/>
<protein>
    <submittedName>
        <fullName evidence="1">Uncharacterized protein</fullName>
    </submittedName>
</protein>
<name>A0AAN9QJ80_CANGL</name>